<gene>
    <name evidence="1" type="ORF">GJ744_006591</name>
</gene>
<organism evidence="1 2">
    <name type="scientific">Endocarpon pusillum</name>
    <dbReference type="NCBI Taxonomy" id="364733"/>
    <lineage>
        <taxon>Eukaryota</taxon>
        <taxon>Fungi</taxon>
        <taxon>Dikarya</taxon>
        <taxon>Ascomycota</taxon>
        <taxon>Pezizomycotina</taxon>
        <taxon>Eurotiomycetes</taxon>
        <taxon>Chaetothyriomycetidae</taxon>
        <taxon>Verrucariales</taxon>
        <taxon>Verrucariaceae</taxon>
        <taxon>Endocarpon</taxon>
    </lineage>
</organism>
<proteinExistence type="predicted"/>
<protein>
    <submittedName>
        <fullName evidence="1">Uncharacterized protein</fullName>
    </submittedName>
</protein>
<evidence type="ECO:0000313" key="1">
    <source>
        <dbReference type="EMBL" id="KAF7513977.1"/>
    </source>
</evidence>
<accession>A0A8H7ATC8</accession>
<name>A0A8H7ATC8_9EURO</name>
<dbReference type="Proteomes" id="UP000606974">
    <property type="component" value="Unassembled WGS sequence"/>
</dbReference>
<evidence type="ECO:0000313" key="2">
    <source>
        <dbReference type="Proteomes" id="UP000606974"/>
    </source>
</evidence>
<dbReference type="EMBL" id="JAACFV010000003">
    <property type="protein sequence ID" value="KAF7513977.1"/>
    <property type="molecule type" value="Genomic_DNA"/>
</dbReference>
<reference evidence="1" key="1">
    <citation type="submission" date="2020-02" db="EMBL/GenBank/DDBJ databases">
        <authorList>
            <person name="Palmer J.M."/>
        </authorList>
    </citation>
    <scope>NUCLEOTIDE SEQUENCE</scope>
    <source>
        <strain evidence="1">EPUS1.4</strain>
        <tissue evidence="1">Thallus</tissue>
    </source>
</reference>
<sequence length="76" mass="8448">MSKQAVFPINVTPKRSSDPSNADYCIAVQWFGSQCHASRGAYACSEYYPFTTHITTIISGLDFFPLPPMRVGMQVL</sequence>
<comment type="caution">
    <text evidence="1">The sequence shown here is derived from an EMBL/GenBank/DDBJ whole genome shotgun (WGS) entry which is preliminary data.</text>
</comment>
<keyword evidence="2" id="KW-1185">Reference proteome</keyword>
<dbReference type="AlphaFoldDB" id="A0A8H7ATC8"/>